<feature type="compositionally biased region" description="Basic and acidic residues" evidence="1">
    <location>
        <begin position="158"/>
        <end position="170"/>
    </location>
</feature>
<keyword evidence="3" id="KW-1185">Reference proteome</keyword>
<organism evidence="2 3">
    <name type="scientific">Chaetomium strumarium</name>
    <dbReference type="NCBI Taxonomy" id="1170767"/>
    <lineage>
        <taxon>Eukaryota</taxon>
        <taxon>Fungi</taxon>
        <taxon>Dikarya</taxon>
        <taxon>Ascomycota</taxon>
        <taxon>Pezizomycotina</taxon>
        <taxon>Sordariomycetes</taxon>
        <taxon>Sordariomycetidae</taxon>
        <taxon>Sordariales</taxon>
        <taxon>Chaetomiaceae</taxon>
        <taxon>Chaetomium</taxon>
    </lineage>
</organism>
<accession>A0AAJ0H167</accession>
<feature type="compositionally biased region" description="Low complexity" evidence="1">
    <location>
        <begin position="207"/>
        <end position="221"/>
    </location>
</feature>
<reference evidence="2" key="2">
    <citation type="submission" date="2023-06" db="EMBL/GenBank/DDBJ databases">
        <authorList>
            <consortium name="Lawrence Berkeley National Laboratory"/>
            <person name="Mondo S.J."/>
            <person name="Hensen N."/>
            <person name="Bonometti L."/>
            <person name="Westerberg I."/>
            <person name="Brannstrom I.O."/>
            <person name="Guillou S."/>
            <person name="Cros-Aarteil S."/>
            <person name="Calhoun S."/>
            <person name="Haridas S."/>
            <person name="Kuo A."/>
            <person name="Pangilinan J."/>
            <person name="Riley R."/>
            <person name="Labutti K."/>
            <person name="Andreopoulos B."/>
            <person name="Lipzen A."/>
            <person name="Chen C."/>
            <person name="Yanf M."/>
            <person name="Daum C."/>
            <person name="Ng V."/>
            <person name="Clum A."/>
            <person name="Steindorff A."/>
            <person name="Ohm R."/>
            <person name="Martin F."/>
            <person name="Silar P."/>
            <person name="Natvig D."/>
            <person name="Lalanne C."/>
            <person name="Gautier V."/>
            <person name="Ament-Velasquez S.L."/>
            <person name="Kruys A."/>
            <person name="Hutchinson M.I."/>
            <person name="Powell A.J."/>
            <person name="Barry K."/>
            <person name="Miller A.N."/>
            <person name="Grigoriev I.V."/>
            <person name="Debuchy R."/>
            <person name="Gladieux P."/>
            <person name="Thoren M.H."/>
            <person name="Johannesson H."/>
        </authorList>
    </citation>
    <scope>NUCLEOTIDE SEQUENCE</scope>
    <source>
        <strain evidence="2">CBS 333.67</strain>
    </source>
</reference>
<dbReference type="AlphaFoldDB" id="A0AAJ0H167"/>
<dbReference type="GeneID" id="87890047"/>
<feature type="region of interest" description="Disordered" evidence="1">
    <location>
        <begin position="145"/>
        <end position="180"/>
    </location>
</feature>
<feature type="region of interest" description="Disordered" evidence="1">
    <location>
        <begin position="1"/>
        <end position="53"/>
    </location>
</feature>
<reference evidence="2" key="1">
    <citation type="journal article" date="2023" name="Mol. Phylogenet. Evol.">
        <title>Genome-scale phylogeny and comparative genomics of the fungal order Sordariales.</title>
        <authorList>
            <person name="Hensen N."/>
            <person name="Bonometti L."/>
            <person name="Westerberg I."/>
            <person name="Brannstrom I.O."/>
            <person name="Guillou S."/>
            <person name="Cros-Aarteil S."/>
            <person name="Calhoun S."/>
            <person name="Haridas S."/>
            <person name="Kuo A."/>
            <person name="Mondo S."/>
            <person name="Pangilinan J."/>
            <person name="Riley R."/>
            <person name="LaButti K."/>
            <person name="Andreopoulos B."/>
            <person name="Lipzen A."/>
            <person name="Chen C."/>
            <person name="Yan M."/>
            <person name="Daum C."/>
            <person name="Ng V."/>
            <person name="Clum A."/>
            <person name="Steindorff A."/>
            <person name="Ohm R.A."/>
            <person name="Martin F."/>
            <person name="Silar P."/>
            <person name="Natvig D.O."/>
            <person name="Lalanne C."/>
            <person name="Gautier V."/>
            <person name="Ament-Velasquez S.L."/>
            <person name="Kruys A."/>
            <person name="Hutchinson M.I."/>
            <person name="Powell A.J."/>
            <person name="Barry K."/>
            <person name="Miller A.N."/>
            <person name="Grigoriev I.V."/>
            <person name="Debuchy R."/>
            <person name="Gladieux P."/>
            <person name="Hiltunen Thoren M."/>
            <person name="Johannesson H."/>
        </authorList>
    </citation>
    <scope>NUCLEOTIDE SEQUENCE</scope>
    <source>
        <strain evidence="2">CBS 333.67</strain>
    </source>
</reference>
<name>A0AAJ0H167_9PEZI</name>
<evidence type="ECO:0000256" key="1">
    <source>
        <dbReference type="SAM" id="MobiDB-lite"/>
    </source>
</evidence>
<dbReference type="EMBL" id="JAUDZG010000001">
    <property type="protein sequence ID" value="KAK3309580.1"/>
    <property type="molecule type" value="Genomic_DNA"/>
</dbReference>
<dbReference type="Proteomes" id="UP001273166">
    <property type="component" value="Unassembled WGS sequence"/>
</dbReference>
<proteinExistence type="predicted"/>
<evidence type="ECO:0000313" key="3">
    <source>
        <dbReference type="Proteomes" id="UP001273166"/>
    </source>
</evidence>
<dbReference type="RefSeq" id="XP_062725360.1">
    <property type="nucleotide sequence ID" value="XM_062871218.1"/>
</dbReference>
<gene>
    <name evidence="2" type="ORF">B0T15DRAFT_6918</name>
</gene>
<evidence type="ECO:0000313" key="2">
    <source>
        <dbReference type="EMBL" id="KAK3309580.1"/>
    </source>
</evidence>
<feature type="region of interest" description="Disordered" evidence="1">
    <location>
        <begin position="198"/>
        <end position="221"/>
    </location>
</feature>
<protein>
    <submittedName>
        <fullName evidence="2">Uncharacterized protein</fullName>
    </submittedName>
</protein>
<comment type="caution">
    <text evidence="2">The sequence shown here is derived from an EMBL/GenBank/DDBJ whole genome shotgun (WGS) entry which is preliminary data.</text>
</comment>
<sequence>MTMQQEQEQEQRPQPPLPLLNSIQPDNSRSPTLPPLSLSGPIFAPVRPKQPQLPTPTPHVQFFATTAPVSVSVPVVMMPYAPVFHAEHTTMHWAMPIPANLSSSSPSPPLPVVRGRRFESSAEFSSSVEDGGQGTHEPCLALEEMKGLERGGGNNEKGGGDEERNNKSRDSSTTMSFSSNLLAGEGLRYPVYSRRVQSRSEPVAFASGSGSSSSSGSHSGG</sequence>